<evidence type="ECO:0000313" key="3">
    <source>
        <dbReference type="Proteomes" id="UP000325577"/>
    </source>
</evidence>
<organism evidence="2 3">
    <name type="scientific">Nyssa sinensis</name>
    <dbReference type="NCBI Taxonomy" id="561372"/>
    <lineage>
        <taxon>Eukaryota</taxon>
        <taxon>Viridiplantae</taxon>
        <taxon>Streptophyta</taxon>
        <taxon>Embryophyta</taxon>
        <taxon>Tracheophyta</taxon>
        <taxon>Spermatophyta</taxon>
        <taxon>Magnoliopsida</taxon>
        <taxon>eudicotyledons</taxon>
        <taxon>Gunneridae</taxon>
        <taxon>Pentapetalae</taxon>
        <taxon>asterids</taxon>
        <taxon>Cornales</taxon>
        <taxon>Nyssaceae</taxon>
        <taxon>Nyssa</taxon>
    </lineage>
</organism>
<keyword evidence="3" id="KW-1185">Reference proteome</keyword>
<protein>
    <recommendedName>
        <fullName evidence="1">Retrotransposon gag domain-containing protein</fullName>
    </recommendedName>
</protein>
<feature type="domain" description="Retrotransposon gag" evidence="1">
    <location>
        <begin position="81"/>
        <end position="145"/>
    </location>
</feature>
<dbReference type="OrthoDB" id="2013610at2759"/>
<accession>A0A5J5BNQ6</accession>
<dbReference type="EMBL" id="CM018034">
    <property type="protein sequence ID" value="KAA8544346.1"/>
    <property type="molecule type" value="Genomic_DNA"/>
</dbReference>
<sequence>MATNKERLDRLEFELQKNYGEKGSTSRGGHNREEGFHQHNHSRFTKMDFPKFSGDDLTEWINRAFQYFEFQETVEEQKVALASFHLEGEANQWWQWLKQVQRNERLDITWSLFEREIKNRFGPTKYECFDEALSQVKQIGTLRDY</sequence>
<dbReference type="Proteomes" id="UP000325577">
    <property type="component" value="Linkage Group LG11"/>
</dbReference>
<name>A0A5J5BNQ6_9ASTE</name>
<reference evidence="2 3" key="1">
    <citation type="submission" date="2019-09" db="EMBL/GenBank/DDBJ databases">
        <title>A chromosome-level genome assembly of the Chinese tupelo Nyssa sinensis.</title>
        <authorList>
            <person name="Yang X."/>
            <person name="Kang M."/>
            <person name="Yang Y."/>
            <person name="Xiong H."/>
            <person name="Wang M."/>
            <person name="Zhang Z."/>
            <person name="Wang Z."/>
            <person name="Wu H."/>
            <person name="Ma T."/>
            <person name="Liu J."/>
            <person name="Xi Z."/>
        </authorList>
    </citation>
    <scope>NUCLEOTIDE SEQUENCE [LARGE SCALE GENOMIC DNA]</scope>
    <source>
        <strain evidence="2">J267</strain>
        <tissue evidence="2">Leaf</tissue>
    </source>
</reference>
<proteinExistence type="predicted"/>
<evidence type="ECO:0000259" key="1">
    <source>
        <dbReference type="Pfam" id="PF03732"/>
    </source>
</evidence>
<dbReference type="Pfam" id="PF03732">
    <property type="entry name" value="Retrotrans_gag"/>
    <property type="match status" value="1"/>
</dbReference>
<dbReference type="AlphaFoldDB" id="A0A5J5BNQ6"/>
<dbReference type="InterPro" id="IPR005162">
    <property type="entry name" value="Retrotrans_gag_dom"/>
</dbReference>
<evidence type="ECO:0000313" key="2">
    <source>
        <dbReference type="EMBL" id="KAA8544346.1"/>
    </source>
</evidence>
<gene>
    <name evidence="2" type="ORF">F0562_022386</name>
</gene>